<dbReference type="Proteomes" id="UP000184513">
    <property type="component" value="Unassembled WGS sequence"/>
</dbReference>
<dbReference type="EMBL" id="FRCY01000011">
    <property type="protein sequence ID" value="SHN22340.1"/>
    <property type="molecule type" value="Genomic_DNA"/>
</dbReference>
<sequence length="45" mass="5121">MVDYGGKEYLVFEVAALKEQDQYGKNHTAYISKKEVAPKGEKLED</sequence>
<reference evidence="1 2" key="1">
    <citation type="submission" date="2016-11" db="EMBL/GenBank/DDBJ databases">
        <authorList>
            <person name="Jaros S."/>
            <person name="Januszkiewicz K."/>
            <person name="Wedrychowicz H."/>
        </authorList>
    </citation>
    <scope>NUCLEOTIDE SEQUENCE [LARGE SCALE GENOMIC DNA]</scope>
    <source>
        <strain evidence="1 2">CGMCC 1.6102</strain>
    </source>
</reference>
<dbReference type="AlphaFoldDB" id="A0A1M7PXK7"/>
<keyword evidence="2" id="KW-1185">Reference proteome</keyword>
<evidence type="ECO:0000313" key="1">
    <source>
        <dbReference type="EMBL" id="SHN22340.1"/>
    </source>
</evidence>
<gene>
    <name evidence="1" type="ORF">SAMN04488057_111139</name>
</gene>
<protein>
    <submittedName>
        <fullName evidence="1">Uncharacterized protein</fullName>
    </submittedName>
</protein>
<evidence type="ECO:0000313" key="2">
    <source>
        <dbReference type="Proteomes" id="UP000184513"/>
    </source>
</evidence>
<organism evidence="1 2">
    <name type="scientific">Cyclobacterium lianum</name>
    <dbReference type="NCBI Taxonomy" id="388280"/>
    <lineage>
        <taxon>Bacteria</taxon>
        <taxon>Pseudomonadati</taxon>
        <taxon>Bacteroidota</taxon>
        <taxon>Cytophagia</taxon>
        <taxon>Cytophagales</taxon>
        <taxon>Cyclobacteriaceae</taxon>
        <taxon>Cyclobacterium</taxon>
    </lineage>
</organism>
<accession>A0A1M7PXK7</accession>
<dbReference type="RefSeq" id="WP_178371520.1">
    <property type="nucleotide sequence ID" value="NZ_FRCY01000011.1"/>
</dbReference>
<name>A0A1M7PXK7_9BACT</name>
<proteinExistence type="predicted"/>